<dbReference type="OrthoDB" id="2419021at2759"/>
<protein>
    <submittedName>
        <fullName evidence="1">1985_t:CDS:1</fullName>
    </submittedName>
</protein>
<evidence type="ECO:0000313" key="2">
    <source>
        <dbReference type="Proteomes" id="UP001153678"/>
    </source>
</evidence>
<organism evidence="1 2">
    <name type="scientific">Funneliformis geosporum</name>
    <dbReference type="NCBI Taxonomy" id="1117311"/>
    <lineage>
        <taxon>Eukaryota</taxon>
        <taxon>Fungi</taxon>
        <taxon>Fungi incertae sedis</taxon>
        <taxon>Mucoromycota</taxon>
        <taxon>Glomeromycotina</taxon>
        <taxon>Glomeromycetes</taxon>
        <taxon>Glomerales</taxon>
        <taxon>Glomeraceae</taxon>
        <taxon>Funneliformis</taxon>
    </lineage>
</organism>
<evidence type="ECO:0000313" key="1">
    <source>
        <dbReference type="EMBL" id="CAI2194658.1"/>
    </source>
</evidence>
<keyword evidence="2" id="KW-1185">Reference proteome</keyword>
<feature type="non-terminal residue" evidence="1">
    <location>
        <position position="1"/>
    </location>
</feature>
<reference evidence="1" key="1">
    <citation type="submission" date="2022-08" db="EMBL/GenBank/DDBJ databases">
        <authorList>
            <person name="Kallberg Y."/>
            <person name="Tangrot J."/>
            <person name="Rosling A."/>
        </authorList>
    </citation>
    <scope>NUCLEOTIDE SEQUENCE</scope>
    <source>
        <strain evidence="1">Wild A</strain>
    </source>
</reference>
<dbReference type="EMBL" id="CAMKVN010011219">
    <property type="protein sequence ID" value="CAI2194658.1"/>
    <property type="molecule type" value="Genomic_DNA"/>
</dbReference>
<accession>A0A9W4X8T8</accession>
<proteinExistence type="predicted"/>
<dbReference type="Proteomes" id="UP001153678">
    <property type="component" value="Unassembled WGS sequence"/>
</dbReference>
<dbReference type="AlphaFoldDB" id="A0A9W4X8T8"/>
<name>A0A9W4X8T8_9GLOM</name>
<dbReference type="Gene3D" id="3.40.960.10">
    <property type="entry name" value="VSR Endonuclease"/>
    <property type="match status" value="1"/>
</dbReference>
<gene>
    <name evidence="1" type="ORF">FWILDA_LOCUS16687</name>
</gene>
<sequence length="105" mass="12492">TYLGPPSKIRQPEFLKTLEHPKGLELDISYYDHGFAIEIQGVQYEKYHEFFHEGDPNNFIKQQERDQLKKKLCGENGIYLFYIYHNDKDPEKIIQQELYALGLIN</sequence>
<comment type="caution">
    <text evidence="1">The sequence shown here is derived from an EMBL/GenBank/DDBJ whole genome shotgun (WGS) entry which is preliminary data.</text>
</comment>